<comment type="caution">
    <text evidence="3">The sequence shown here is derived from an EMBL/GenBank/DDBJ whole genome shotgun (WGS) entry which is preliminary data.</text>
</comment>
<feature type="compositionally biased region" description="Basic and acidic residues" evidence="1">
    <location>
        <begin position="24"/>
        <end position="37"/>
    </location>
</feature>
<dbReference type="OrthoDB" id="91303at2759"/>
<dbReference type="AlphaFoldDB" id="A0A329T044"/>
<reference evidence="3 4" key="1">
    <citation type="submission" date="2018-01" db="EMBL/GenBank/DDBJ databases">
        <title>Draft genome of the strawberry crown rot pathogen Phytophthora cactorum.</title>
        <authorList>
            <person name="Armitage A.D."/>
            <person name="Lysoe E."/>
            <person name="Nellist C.F."/>
            <person name="Harrison R.J."/>
            <person name="Brurberg M.B."/>
        </authorList>
    </citation>
    <scope>NUCLEOTIDE SEQUENCE [LARGE SCALE GENOMIC DNA]</scope>
    <source>
        <strain evidence="3 4">10300</strain>
    </source>
</reference>
<dbReference type="InterPro" id="IPR054722">
    <property type="entry name" value="PolX-like_BBD"/>
</dbReference>
<sequence length="435" mass="48273">MTSDYDGVSEDESDESEGSMSDVDDARKVKPAEKADVDSDAVDYEDSDDEELKPTSDSDEDSGSSSDTSIKSKDLPVGRPFSQAQERKRKNKEKRTPLEQAPATPPRSSYGQRKYIPYEDLKQSIEGKVRDIQAHERYTLSNGTPGTSNTKNERALVASGPPVQRNQKPNGSDVCSYCDRPRHNICQCRGLQKDLRDGRVKVGTVLPANFAFKGNSKRYHPNRNSRNWNQGRNGNDTRGGNNHRNKNNGGSAKGNQGKNGKNHSRNQGNSRPFHSDDDASSDNNRNLDPTWTIDSGCTRHVTHDSQWFTDIATSGGSITVGGNNQIPIDGIGRIVLAVVDAKGNEKKLILQGALYVPQLQFCLLSIPAAVKQDYRFSFDRKHFVVQTNQRFKFKAPMAANTDLYQFQAQPAVKTTALVVSGPSHQWTRRRCVCRP</sequence>
<proteinExistence type="predicted"/>
<organism evidence="3 4">
    <name type="scientific">Phytophthora cactorum</name>
    <dbReference type="NCBI Taxonomy" id="29920"/>
    <lineage>
        <taxon>Eukaryota</taxon>
        <taxon>Sar</taxon>
        <taxon>Stramenopiles</taxon>
        <taxon>Oomycota</taxon>
        <taxon>Peronosporomycetes</taxon>
        <taxon>Peronosporales</taxon>
        <taxon>Peronosporaceae</taxon>
        <taxon>Phytophthora</taxon>
    </lineage>
</organism>
<accession>A0A329T044</accession>
<dbReference type="VEuPathDB" id="FungiDB:PC110_g1705"/>
<keyword evidence="4" id="KW-1185">Reference proteome</keyword>
<name>A0A329T044_9STRA</name>
<feature type="region of interest" description="Disordered" evidence="1">
    <location>
        <begin position="1"/>
        <end position="115"/>
    </location>
</feature>
<dbReference type="Pfam" id="PF22936">
    <property type="entry name" value="Pol_BBD"/>
    <property type="match status" value="1"/>
</dbReference>
<evidence type="ECO:0000259" key="2">
    <source>
        <dbReference type="Pfam" id="PF22936"/>
    </source>
</evidence>
<gene>
    <name evidence="3" type="ORF">PC110_g1705</name>
</gene>
<feature type="domain" description="Retrovirus-related Pol polyprotein from transposon TNT 1-94-like beta-barrel" evidence="2">
    <location>
        <begin position="291"/>
        <end position="374"/>
    </location>
</feature>
<evidence type="ECO:0000313" key="4">
    <source>
        <dbReference type="Proteomes" id="UP000251314"/>
    </source>
</evidence>
<dbReference type="EMBL" id="MJFZ01000020">
    <property type="protein sequence ID" value="RAW42114.1"/>
    <property type="molecule type" value="Genomic_DNA"/>
</dbReference>
<feature type="region of interest" description="Disordered" evidence="1">
    <location>
        <begin position="214"/>
        <end position="295"/>
    </location>
</feature>
<dbReference type="Proteomes" id="UP000251314">
    <property type="component" value="Unassembled WGS sequence"/>
</dbReference>
<feature type="compositionally biased region" description="Low complexity" evidence="1">
    <location>
        <begin position="229"/>
        <end position="240"/>
    </location>
</feature>
<evidence type="ECO:0000256" key="1">
    <source>
        <dbReference type="SAM" id="MobiDB-lite"/>
    </source>
</evidence>
<feature type="compositionally biased region" description="Polar residues" evidence="1">
    <location>
        <begin position="253"/>
        <end position="272"/>
    </location>
</feature>
<feature type="compositionally biased region" description="Acidic residues" evidence="1">
    <location>
        <begin position="7"/>
        <end position="17"/>
    </location>
</feature>
<evidence type="ECO:0000313" key="3">
    <source>
        <dbReference type="EMBL" id="RAW42114.1"/>
    </source>
</evidence>
<protein>
    <recommendedName>
        <fullName evidence="2">Retrovirus-related Pol polyprotein from transposon TNT 1-94-like beta-barrel domain-containing protein</fullName>
    </recommendedName>
</protein>
<feature type="compositionally biased region" description="Acidic residues" evidence="1">
    <location>
        <begin position="38"/>
        <end position="62"/>
    </location>
</feature>